<sequence>MSVLPEHPAQEQNGLPGFNLPLDYLPPGIHGTAELDYFKEFALFPHALQFPAGFGVVQREVLMMRVMNTITEKPDWEKKVFNEEIVSKWRNEITESGQDISTKMMDYIIKELQWKAELSKSQKFITAFDAGVVKSDTAIPEDLRKALVDAVAPLEDIPVEEKDYHPGSDDKVIDLVHPSLFPLVYGHTRILPDQVIDLDNCLGTTGQGEILEVSTESDAYAPSEDYEQYSKRFQWLPCDVKLSSAGAEPECKIVSYINNLHPVEHRTLYGVIEEVIARTVPLWDSSLYPSWPVGPRIPYEDVQFEESTEPEPVREQDEDDDDYDDRVNVWERAHTIKQPEPGEFKPRNPSVGEEINIHEIFGDTGLQIIVKLANIELTPEKPEYGGGSWHIEGQLNERICATAIYYYDCENITESTLGFRQRMDENAFEEVSYEQERHEFVQQVYGMPPEWVNQSIGPVTQHLGSVTCREGRLLTFPNILQHCVSPFSLADPSKPGHRKILALFLVDPHMRIISTANIPPQQEGWGKEKRELVQGVLSEKLPLELQQMISKEGISHQMMSLKEAKKFREELMEERSIHGPAQNAAFETGRFSLCEH</sequence>
<dbReference type="PANTHER" id="PTHR33119:SF1">
    <property type="entry name" value="FE2OG DIOXYGENASE DOMAIN-CONTAINING PROTEIN"/>
    <property type="match status" value="1"/>
</dbReference>
<protein>
    <submittedName>
        <fullName evidence="3">Uncharacterized protein</fullName>
    </submittedName>
</protein>
<dbReference type="AlphaFoldDB" id="A0A9W9FBP1"/>
<feature type="domain" description="DUF4246" evidence="1">
    <location>
        <begin position="103"/>
        <end position="528"/>
    </location>
</feature>
<evidence type="ECO:0000259" key="2">
    <source>
        <dbReference type="Pfam" id="PF21666"/>
    </source>
</evidence>
<reference evidence="3" key="1">
    <citation type="submission" date="2022-11" db="EMBL/GenBank/DDBJ databases">
        <authorList>
            <person name="Petersen C."/>
        </authorList>
    </citation>
    <scope>NUCLEOTIDE SEQUENCE</scope>
    <source>
        <strain evidence="3">IBT 30069</strain>
    </source>
</reference>
<evidence type="ECO:0000313" key="3">
    <source>
        <dbReference type="EMBL" id="KAJ5097265.1"/>
    </source>
</evidence>
<dbReference type="InterPro" id="IPR025340">
    <property type="entry name" value="DUF4246"/>
</dbReference>
<comment type="caution">
    <text evidence="3">The sequence shown here is derived from an EMBL/GenBank/DDBJ whole genome shotgun (WGS) entry which is preliminary data.</text>
</comment>
<dbReference type="InterPro" id="IPR049207">
    <property type="entry name" value="DUF4246_N"/>
</dbReference>
<accession>A0A9W9FBP1</accession>
<organism evidence="3 4">
    <name type="scientific">Penicillium angulare</name>
    <dbReference type="NCBI Taxonomy" id="116970"/>
    <lineage>
        <taxon>Eukaryota</taxon>
        <taxon>Fungi</taxon>
        <taxon>Dikarya</taxon>
        <taxon>Ascomycota</taxon>
        <taxon>Pezizomycotina</taxon>
        <taxon>Eurotiomycetes</taxon>
        <taxon>Eurotiomycetidae</taxon>
        <taxon>Eurotiales</taxon>
        <taxon>Aspergillaceae</taxon>
        <taxon>Penicillium</taxon>
    </lineage>
</organism>
<dbReference type="OrthoDB" id="415532at2759"/>
<gene>
    <name evidence="3" type="ORF">N7456_007986</name>
</gene>
<dbReference type="EMBL" id="JAPQKH010000005">
    <property type="protein sequence ID" value="KAJ5097265.1"/>
    <property type="molecule type" value="Genomic_DNA"/>
</dbReference>
<reference evidence="3" key="2">
    <citation type="journal article" date="2023" name="IMA Fungus">
        <title>Comparative genomic study of the Penicillium genus elucidates a diverse pangenome and 15 lateral gene transfer events.</title>
        <authorList>
            <person name="Petersen C."/>
            <person name="Sorensen T."/>
            <person name="Nielsen M.R."/>
            <person name="Sondergaard T.E."/>
            <person name="Sorensen J.L."/>
            <person name="Fitzpatrick D.A."/>
            <person name="Frisvad J.C."/>
            <person name="Nielsen K.L."/>
        </authorList>
    </citation>
    <scope>NUCLEOTIDE SEQUENCE</scope>
    <source>
        <strain evidence="3">IBT 30069</strain>
    </source>
</reference>
<dbReference type="Pfam" id="PF21666">
    <property type="entry name" value="DUF4246_N"/>
    <property type="match status" value="1"/>
</dbReference>
<dbReference type="PANTHER" id="PTHR33119">
    <property type="entry name" value="IFI3P"/>
    <property type="match status" value="1"/>
</dbReference>
<dbReference type="Pfam" id="PF14033">
    <property type="entry name" value="DUF4246"/>
    <property type="match status" value="1"/>
</dbReference>
<dbReference type="Proteomes" id="UP001149165">
    <property type="component" value="Unassembled WGS sequence"/>
</dbReference>
<evidence type="ECO:0000313" key="4">
    <source>
        <dbReference type="Proteomes" id="UP001149165"/>
    </source>
</evidence>
<evidence type="ECO:0000259" key="1">
    <source>
        <dbReference type="Pfam" id="PF14033"/>
    </source>
</evidence>
<dbReference type="InterPro" id="IPR049192">
    <property type="entry name" value="DUF4246_C"/>
</dbReference>
<name>A0A9W9FBP1_9EURO</name>
<feature type="domain" description="DUF4246" evidence="2">
    <location>
        <begin position="15"/>
        <end position="92"/>
    </location>
</feature>
<proteinExistence type="predicted"/>
<keyword evidence="4" id="KW-1185">Reference proteome</keyword>